<evidence type="ECO:0000313" key="2">
    <source>
        <dbReference type="Proteomes" id="UP001152320"/>
    </source>
</evidence>
<accession>A0A9Q1CU92</accession>
<comment type="caution">
    <text evidence="1">The sequence shown here is derived from an EMBL/GenBank/DDBJ whole genome shotgun (WGS) entry which is preliminary data.</text>
</comment>
<keyword evidence="2" id="KW-1185">Reference proteome</keyword>
<organism evidence="1 2">
    <name type="scientific">Holothuria leucospilota</name>
    <name type="common">Black long sea cucumber</name>
    <name type="synonym">Mertensiothuria leucospilota</name>
    <dbReference type="NCBI Taxonomy" id="206669"/>
    <lineage>
        <taxon>Eukaryota</taxon>
        <taxon>Metazoa</taxon>
        <taxon>Echinodermata</taxon>
        <taxon>Eleutherozoa</taxon>
        <taxon>Echinozoa</taxon>
        <taxon>Holothuroidea</taxon>
        <taxon>Aspidochirotacea</taxon>
        <taxon>Aspidochirotida</taxon>
        <taxon>Holothuriidae</taxon>
        <taxon>Holothuria</taxon>
    </lineage>
</organism>
<evidence type="ECO:0000313" key="1">
    <source>
        <dbReference type="EMBL" id="KAJ8050779.1"/>
    </source>
</evidence>
<reference evidence="1" key="1">
    <citation type="submission" date="2021-10" db="EMBL/GenBank/DDBJ databases">
        <title>Tropical sea cucumber genome reveals ecological adaptation and Cuvierian tubules defense mechanism.</title>
        <authorList>
            <person name="Chen T."/>
        </authorList>
    </citation>
    <scope>NUCLEOTIDE SEQUENCE</scope>
    <source>
        <strain evidence="1">Nanhai2018</strain>
        <tissue evidence="1">Muscle</tissue>
    </source>
</reference>
<protein>
    <submittedName>
        <fullName evidence="1">Uncharacterized protein</fullName>
    </submittedName>
</protein>
<dbReference type="AlphaFoldDB" id="A0A9Q1CU92"/>
<dbReference type="EMBL" id="JAIZAY010000001">
    <property type="protein sequence ID" value="KAJ8050779.1"/>
    <property type="molecule type" value="Genomic_DNA"/>
</dbReference>
<proteinExistence type="predicted"/>
<gene>
    <name evidence="1" type="ORF">HOLleu_04108</name>
</gene>
<dbReference type="Proteomes" id="UP001152320">
    <property type="component" value="Chromosome 1"/>
</dbReference>
<sequence>MHYQPLDQTRQILIKGLGRLPSHLRAHRKVPKLPGFLTCSEELRESCNSLLLRTDRKLGQAWWQELARQARKQHHRFKEEDRARMALETLVDRRNSKRLLWLMLEKSA</sequence>
<name>A0A9Q1CU92_HOLLE</name>